<name>A0A086YZW6_9BIFI</name>
<organism evidence="2 3">
    <name type="scientific">Bifidobacterium actinocoloniiforme DSM 22766</name>
    <dbReference type="NCBI Taxonomy" id="1437605"/>
    <lineage>
        <taxon>Bacteria</taxon>
        <taxon>Bacillati</taxon>
        <taxon>Actinomycetota</taxon>
        <taxon>Actinomycetes</taxon>
        <taxon>Bifidobacteriales</taxon>
        <taxon>Bifidobacteriaceae</taxon>
        <taxon>Bifidobacterium</taxon>
    </lineage>
</organism>
<dbReference type="EMBL" id="JGYK01000001">
    <property type="protein sequence ID" value="KFI39816.1"/>
    <property type="molecule type" value="Genomic_DNA"/>
</dbReference>
<proteinExistence type="predicted"/>
<comment type="caution">
    <text evidence="2">The sequence shown here is derived from an EMBL/GenBank/DDBJ whole genome shotgun (WGS) entry which is preliminary data.</text>
</comment>
<protein>
    <submittedName>
        <fullName evidence="2">Uncharacterized protein</fullName>
    </submittedName>
</protein>
<reference evidence="2 3" key="1">
    <citation type="submission" date="2014-03" db="EMBL/GenBank/DDBJ databases">
        <title>Genomics of Bifidobacteria.</title>
        <authorList>
            <person name="Ventura M."/>
            <person name="Milani C."/>
            <person name="Lugli G.A."/>
        </authorList>
    </citation>
    <scope>NUCLEOTIDE SEQUENCE [LARGE SCALE GENOMIC DNA]</scope>
    <source>
        <strain evidence="2 3">DSM 22766</strain>
    </source>
</reference>
<sequence>MRVEPLTIDDVMALPQSGDPVTSAEAADQEGRSEAGGRCSRYRLTAVGLDEAKEARDVDAEGRA</sequence>
<feature type="region of interest" description="Disordered" evidence="1">
    <location>
        <begin position="1"/>
        <end position="37"/>
    </location>
</feature>
<accession>A0A086YZW6</accession>
<dbReference type="AlphaFoldDB" id="A0A086YZW6"/>
<evidence type="ECO:0000313" key="3">
    <source>
        <dbReference type="Proteomes" id="UP000029015"/>
    </source>
</evidence>
<evidence type="ECO:0000313" key="2">
    <source>
        <dbReference type="EMBL" id="KFI39816.1"/>
    </source>
</evidence>
<keyword evidence="3" id="KW-1185">Reference proteome</keyword>
<evidence type="ECO:0000256" key="1">
    <source>
        <dbReference type="SAM" id="MobiDB-lite"/>
    </source>
</evidence>
<gene>
    <name evidence="2" type="ORF">BACT_0517</name>
</gene>
<dbReference type="Proteomes" id="UP000029015">
    <property type="component" value="Unassembled WGS sequence"/>
</dbReference>